<feature type="compositionally biased region" description="Basic and acidic residues" evidence="6">
    <location>
        <begin position="454"/>
        <end position="464"/>
    </location>
</feature>
<dbReference type="PANTHER" id="PTHR33572">
    <property type="entry name" value="SPORE DEVELOPMENT REGULATOR VOSA"/>
    <property type="match status" value="1"/>
</dbReference>
<evidence type="ECO:0000259" key="7">
    <source>
        <dbReference type="PROSITE" id="PS51821"/>
    </source>
</evidence>
<dbReference type="HOGENOM" id="CLU_022491_3_2_1"/>
<name>F0XS67_GROCL</name>
<keyword evidence="5" id="KW-0539">Nucleus</keyword>
<evidence type="ECO:0000256" key="3">
    <source>
        <dbReference type="ARBA" id="ARBA00023015"/>
    </source>
</evidence>
<comment type="subcellular location">
    <subcellularLocation>
        <location evidence="1">Nucleus</location>
    </subcellularLocation>
</comment>
<dbReference type="InParanoid" id="F0XS67"/>
<feature type="compositionally biased region" description="Acidic residues" evidence="6">
    <location>
        <begin position="465"/>
        <end position="475"/>
    </location>
</feature>
<dbReference type="Pfam" id="PF11754">
    <property type="entry name" value="Velvet"/>
    <property type="match status" value="1"/>
</dbReference>
<organism evidence="9">
    <name type="scientific">Grosmannia clavigera (strain kw1407 / UAMH 11150)</name>
    <name type="common">Blue stain fungus</name>
    <name type="synonym">Graphiocladiella clavigera</name>
    <dbReference type="NCBI Taxonomy" id="655863"/>
    <lineage>
        <taxon>Eukaryota</taxon>
        <taxon>Fungi</taxon>
        <taxon>Dikarya</taxon>
        <taxon>Ascomycota</taxon>
        <taxon>Pezizomycotina</taxon>
        <taxon>Sordariomycetes</taxon>
        <taxon>Sordariomycetidae</taxon>
        <taxon>Ophiostomatales</taxon>
        <taxon>Ophiostomataceae</taxon>
        <taxon>Leptographium</taxon>
    </lineage>
</organism>
<gene>
    <name evidence="8" type="ORF">CMQ_7778</name>
</gene>
<evidence type="ECO:0000313" key="9">
    <source>
        <dbReference type="Proteomes" id="UP000007796"/>
    </source>
</evidence>
<evidence type="ECO:0000256" key="2">
    <source>
        <dbReference type="ARBA" id="ARBA00022969"/>
    </source>
</evidence>
<dbReference type="GeneID" id="25981359"/>
<evidence type="ECO:0000313" key="8">
    <source>
        <dbReference type="EMBL" id="EFW99410.1"/>
    </source>
</evidence>
<feature type="compositionally biased region" description="Low complexity" evidence="6">
    <location>
        <begin position="254"/>
        <end position="266"/>
    </location>
</feature>
<protein>
    <submittedName>
        <fullName evidence="8">Nuclear divisionprotein rft1</fullName>
    </submittedName>
</protein>
<dbReference type="InterPro" id="IPR037525">
    <property type="entry name" value="Velvet_dom"/>
</dbReference>
<feature type="region of interest" description="Disordered" evidence="6">
    <location>
        <begin position="454"/>
        <end position="492"/>
    </location>
</feature>
<dbReference type="GO" id="GO:0030435">
    <property type="term" value="P:sporulation resulting in formation of a cellular spore"/>
    <property type="evidence" value="ECO:0007669"/>
    <property type="project" value="UniProtKB-KW"/>
</dbReference>
<reference evidence="8 9" key="1">
    <citation type="journal article" date="2011" name="Proc. Natl. Acad. Sci. U.S.A.">
        <title>Genome and transcriptome analyses of the mountain pine beetle-fungal symbiont Grosmannia clavigera, a lodgepole pine pathogen.</title>
        <authorList>
            <person name="DiGuistini S."/>
            <person name="Wang Y."/>
            <person name="Liao N.Y."/>
            <person name="Taylor G."/>
            <person name="Tanguay P."/>
            <person name="Feau N."/>
            <person name="Henrissat B."/>
            <person name="Chan S.K."/>
            <person name="Hesse-Orce U."/>
            <person name="Alamouti S.M."/>
            <person name="Tsui C.K.M."/>
            <person name="Docking R.T."/>
            <person name="Levasseur A."/>
            <person name="Haridas S."/>
            <person name="Robertson G."/>
            <person name="Birol I."/>
            <person name="Holt R.A."/>
            <person name="Marra M.A."/>
            <person name="Hamelin R.C."/>
            <person name="Hirst M."/>
            <person name="Jones S.J.M."/>
            <person name="Bohlmann J."/>
            <person name="Breuil C."/>
        </authorList>
    </citation>
    <scope>NUCLEOTIDE SEQUENCE [LARGE SCALE GENOMIC DNA]</scope>
    <source>
        <strain evidence="9">kw1407 / UAMH 11150</strain>
    </source>
</reference>
<dbReference type="InterPro" id="IPR038491">
    <property type="entry name" value="Velvet_dom_sf"/>
</dbReference>
<keyword evidence="4" id="KW-0804">Transcription</keyword>
<feature type="region of interest" description="Disordered" evidence="6">
    <location>
        <begin position="243"/>
        <end position="266"/>
    </location>
</feature>
<feature type="compositionally biased region" description="Polar residues" evidence="6">
    <location>
        <begin position="108"/>
        <end position="133"/>
    </location>
</feature>
<dbReference type="AlphaFoldDB" id="F0XS67"/>
<accession>F0XS67</accession>
<keyword evidence="2" id="KW-0749">Sporulation</keyword>
<keyword evidence="3" id="KW-0805">Transcription regulation</keyword>
<dbReference type="InterPro" id="IPR021740">
    <property type="entry name" value="Velvet"/>
</dbReference>
<dbReference type="eggNOG" id="ENOG502RYR6">
    <property type="taxonomic scope" value="Eukaryota"/>
</dbReference>
<dbReference type="PROSITE" id="PS51821">
    <property type="entry name" value="VELVET"/>
    <property type="match status" value="1"/>
</dbReference>
<feature type="region of interest" description="Disordered" evidence="6">
    <location>
        <begin position="1"/>
        <end position="26"/>
    </location>
</feature>
<dbReference type="EMBL" id="GL629990">
    <property type="protein sequence ID" value="EFW99410.1"/>
    <property type="molecule type" value="Genomic_DNA"/>
</dbReference>
<dbReference type="PANTHER" id="PTHR33572:SF17">
    <property type="entry name" value="SEXUAL DEVELOPMENT REGULATOR VELC"/>
    <property type="match status" value="1"/>
</dbReference>
<dbReference type="STRING" id="655863.F0XS67"/>
<evidence type="ECO:0000256" key="5">
    <source>
        <dbReference type="ARBA" id="ARBA00023242"/>
    </source>
</evidence>
<proteinExistence type="predicted"/>
<dbReference type="Gene3D" id="2.60.40.3960">
    <property type="entry name" value="Velvet domain"/>
    <property type="match status" value="1"/>
</dbReference>
<feature type="domain" description="Velvet" evidence="7">
    <location>
        <begin position="269"/>
        <end position="452"/>
    </location>
</feature>
<evidence type="ECO:0000256" key="4">
    <source>
        <dbReference type="ARBA" id="ARBA00023163"/>
    </source>
</evidence>
<dbReference type="GO" id="GO:0005634">
    <property type="term" value="C:nucleus"/>
    <property type="evidence" value="ECO:0007669"/>
    <property type="project" value="UniProtKB-SubCell"/>
</dbReference>
<sequence>MGDMTRPLRDWAQDPYPPRQGSDVGDNVSAYAQTHHRVVAPTKPQDCVQLPGLSSLLSADPASLTSPYRDFNAVTPSSSTPAANYATPSPERQMPPHILSSGKVYGSLSGSTGVHAPMSSSDPRLSPAAQSFASSDRSSRHHSRNLPAHYHQPVVAAGYSVTCNDRPALASASPYRETKKMSVAGLLSDTAPHPMMSPQRPLGLAQFPTERKTVTPVPPQMPSRSRYKRIQARLLVQQQLLQQPQPQKAHDACRTPSSTIPTTRTSGPVMGSEYRIWVRQQPMAARSCGFGERDRRVIDPPPIVQMAINMPGATREEIRARMRIQFAVLHCSIWDETGKQDNSAMPEDYRQQRRLMGTLVSSPFVGEDEHGEEGCFFCFPDLSCRTPGAFRLKFVLVVLDPRNMRTGGSSPILATTMSGVFIVYSAKDFPGMQASTALTKRLKQQGCLISIKKGNDKTSAAHDCESEDDDDGEGSQDDRLSSGKGCKRARKA</sequence>
<evidence type="ECO:0000256" key="6">
    <source>
        <dbReference type="SAM" id="MobiDB-lite"/>
    </source>
</evidence>
<evidence type="ECO:0000256" key="1">
    <source>
        <dbReference type="ARBA" id="ARBA00004123"/>
    </source>
</evidence>
<dbReference type="RefSeq" id="XP_014168893.1">
    <property type="nucleotide sequence ID" value="XM_014313418.1"/>
</dbReference>
<feature type="region of interest" description="Disordered" evidence="6">
    <location>
        <begin position="70"/>
        <end position="149"/>
    </location>
</feature>
<feature type="compositionally biased region" description="Basic and acidic residues" evidence="6">
    <location>
        <begin position="1"/>
        <end position="12"/>
    </location>
</feature>
<dbReference type="Proteomes" id="UP000007796">
    <property type="component" value="Unassembled WGS sequence"/>
</dbReference>
<dbReference type="OrthoDB" id="3056235at2759"/>
<keyword evidence="9" id="KW-1185">Reference proteome</keyword>